<feature type="region of interest" description="Disordered" evidence="5">
    <location>
        <begin position="1338"/>
        <end position="1359"/>
    </location>
</feature>
<name>A0A0K6S924_9ALVE</name>
<dbReference type="SUPFAM" id="SSF52540">
    <property type="entry name" value="P-loop containing nucleoside triphosphate hydrolases"/>
    <property type="match status" value="1"/>
</dbReference>
<dbReference type="InterPro" id="IPR000432">
    <property type="entry name" value="DNA_mismatch_repair_MutS_C"/>
</dbReference>
<dbReference type="InterPro" id="IPR016151">
    <property type="entry name" value="DNA_mismatch_repair_MutS_N"/>
</dbReference>
<keyword evidence="4" id="KW-0238">DNA-binding</keyword>
<dbReference type="SMART" id="SM00534">
    <property type="entry name" value="MUTSac"/>
    <property type="match status" value="1"/>
</dbReference>
<feature type="domain" description="DNA mismatch repair proteins mutS family" evidence="6">
    <location>
        <begin position="1028"/>
        <end position="1044"/>
    </location>
</feature>
<feature type="compositionally biased region" description="Basic and acidic residues" evidence="5">
    <location>
        <begin position="847"/>
        <end position="866"/>
    </location>
</feature>
<dbReference type="GO" id="GO:0030983">
    <property type="term" value="F:mismatched DNA binding"/>
    <property type="evidence" value="ECO:0007669"/>
    <property type="project" value="InterPro"/>
</dbReference>
<dbReference type="PANTHER" id="PTHR48448:SF1">
    <property type="entry name" value="MUTL PROTEIN ISOFORM 1"/>
    <property type="match status" value="1"/>
</dbReference>
<keyword evidence="3" id="KW-0067">ATP-binding</keyword>
<feature type="compositionally biased region" description="Gly residues" evidence="5">
    <location>
        <begin position="1350"/>
        <end position="1359"/>
    </location>
</feature>
<protein>
    <recommendedName>
        <fullName evidence="6">DNA mismatch repair proteins mutS family domain-containing protein</fullName>
    </recommendedName>
</protein>
<feature type="region of interest" description="Disordered" evidence="5">
    <location>
        <begin position="1280"/>
        <end position="1307"/>
    </location>
</feature>
<feature type="region of interest" description="Disordered" evidence="5">
    <location>
        <begin position="832"/>
        <end position="875"/>
    </location>
</feature>
<feature type="region of interest" description="Disordered" evidence="5">
    <location>
        <begin position="672"/>
        <end position="709"/>
    </location>
</feature>
<dbReference type="VEuPathDB" id="CryptoDB:Cvel_7123"/>
<evidence type="ECO:0000256" key="1">
    <source>
        <dbReference type="ARBA" id="ARBA00022741"/>
    </source>
</evidence>
<feature type="compositionally biased region" description="Low complexity" evidence="5">
    <location>
        <begin position="1280"/>
        <end position="1293"/>
    </location>
</feature>
<accession>A0A0K6S924</accession>
<dbReference type="Gene3D" id="3.40.50.300">
    <property type="entry name" value="P-loop containing nucleotide triphosphate hydrolases"/>
    <property type="match status" value="1"/>
</dbReference>
<sequence>MHIAVRATFLRSTRSSPHPPSLFFLSNRFPPLSFSTTAGRGGRLRRLQVAPSAQSAESLSYLHARRRSASGEASDVGNILGDSSSPSSYPFSSSSSSSSKKKPGGRREKKRSGPSPYWDAKLEALTRHSARQLVPLLSDRNALGFEASEGMRKEGTLFAEVLAWKEAHPEKVILTRCGEFYETYGVDAVMLVEHCGLNSMGGKPKAGCRVAGLQQTLDCLTAAGLTAAVYEEFAEGMLGMGRGSFSSFSLERGSGGNGRASRGGGSVRKIKKRGLSQIVSPGAPVYLYGAALRTEDMPFGDELPFVGIVETAGLQIPDAVEILRGHPSADSFFGAVLDRVCERAGADPRTFTTIEADEKRNGTFAYRPLPLYLSTAAQIGLLTSHSVTARGRALGPGPSGIHAPVPDLVRSLLPDNSPAFCSRFLRSWLLSPPPYRIADAAQELCRAMAQAEAPLPLQVPAVASGKIVSLVSSREGNAAFFRELGESLEAAWRLLESPHHAAARAPLLDVLAYVSGMDADGARLVSVGRSVCEEIDRTVVPESLVPSDLCSVRVSEEVGGLHETRRGPLPLEGSLCERWNLTDPKGRILLDLVRAFPSFFERNEEEFRGKVRRNCTPEVQSAYEQVESKALTLLEAVQTDLVEDPRGGADRLTHDVVNNAIYLRKGKPTVRLSYLSPEGEGGGGGDTRVDEQTDESRREQERENKGGGLDAQAKAKLVHACDRNGKELANRLSTRRVQQAIAEYVEACTLASGAVRDALRSLSERIERGPEGLGGEGVEGSLADLQGGGGLPSCVQMALVITLTQTFGFHVQQAVRQGWSLPLLEPLRSFERVERGEEGKGPSGASREGKEGKEERQAPSSSKDETPLASPPPDGFRSLRLNRLLPFWLPDGVPNSVDLDRLLLLTAPNMSGKSTLMRSVTVAALLGNCGLFIPCLRSGSGVDSLGGGSVGESWGGMEGNDTLILIRGSLSEGETEEAFSLSGGSRVPRIDAFFLKAAGFDVPSEGRSAFAQEIDDVRVMLRDCSTRSLVMMDELGRGTSARDGASIAGAVLETLAGVPVKGIFATHLHELLQLPLRDPKGNKLVSLCCCGISSFMHGGVREDSDACVHPVRMGFERDEEGGEGVGEEGVRWTFRLERGVCTESLAVQTAARFGLPQKVLERTVELGKSFDSDCRGAVLLSAEEEDGLSAASTCGSLSDDSSDPLCSSGSSSHTGAETERSVGRERDGEMLEGEGGLEREWLERTTSSSSSAADVDSVLERADAIVSGLVSDFLAPLLASPSPSPSAASSARGPGTGRPGEGPSPLPVSLSIPPGWAAPPRLEAQPVLYLLALPVPLSRSPPSSDSPTRTGGGRVQGGKIDGVKLYVGETEALGQRLQQHRSKGPAWKGAPALAWALPAWAGGRSATRRLEASAIAKLRASGFRLESDHDGSHQHFSLTAPSPPQHSSDIRTQVPSPANHLERASGLQLAGSPPGIENDETKRVKRSAPPIIPGGSAEKEIEAALKCITIED</sequence>
<dbReference type="PhylomeDB" id="A0A0K6S924"/>
<dbReference type="GO" id="GO:0005524">
    <property type="term" value="F:ATP binding"/>
    <property type="evidence" value="ECO:0007669"/>
    <property type="project" value="UniProtKB-KW"/>
</dbReference>
<evidence type="ECO:0000259" key="6">
    <source>
        <dbReference type="PROSITE" id="PS00486"/>
    </source>
</evidence>
<reference evidence="7" key="1">
    <citation type="submission" date="2014-11" db="EMBL/GenBank/DDBJ databases">
        <title>Molecular phylogeny of cliff fern family Woodsiaceae with morphological implications.</title>
        <authorList>
            <person name="Shao Y.-Z."/>
            <person name="Wei R."/>
            <person name="Zhang X.-C."/>
        </authorList>
    </citation>
    <scope>NUCLEOTIDE SEQUENCE</scope>
</reference>
<feature type="region of interest" description="Disordered" evidence="5">
    <location>
        <begin position="72"/>
        <end position="117"/>
    </location>
</feature>
<feature type="compositionally biased region" description="Basic and acidic residues" evidence="5">
    <location>
        <begin position="1216"/>
        <end position="1229"/>
    </location>
</feature>
<feature type="compositionally biased region" description="Low complexity" evidence="5">
    <location>
        <begin position="1244"/>
        <end position="1254"/>
    </location>
</feature>
<evidence type="ECO:0000256" key="2">
    <source>
        <dbReference type="ARBA" id="ARBA00022763"/>
    </source>
</evidence>
<keyword evidence="2" id="KW-0227">DNA damage</keyword>
<dbReference type="InterPro" id="IPR053276">
    <property type="entry name" value="MtDNA_mismatch_repair_MutS"/>
</dbReference>
<feature type="compositionally biased region" description="Basic residues" evidence="5">
    <location>
        <begin position="99"/>
        <end position="112"/>
    </location>
</feature>
<proteinExistence type="predicted"/>
<dbReference type="Pfam" id="PF01624">
    <property type="entry name" value="MutS_I"/>
    <property type="match status" value="1"/>
</dbReference>
<evidence type="ECO:0000256" key="5">
    <source>
        <dbReference type="SAM" id="MobiDB-lite"/>
    </source>
</evidence>
<dbReference type="Pfam" id="PF00488">
    <property type="entry name" value="MutS_V"/>
    <property type="match status" value="1"/>
</dbReference>
<feature type="compositionally biased region" description="Polar residues" evidence="5">
    <location>
        <begin position="1434"/>
        <end position="1456"/>
    </location>
</feature>
<evidence type="ECO:0000256" key="4">
    <source>
        <dbReference type="ARBA" id="ARBA00023125"/>
    </source>
</evidence>
<feature type="compositionally biased region" description="Basic and acidic residues" evidence="5">
    <location>
        <begin position="687"/>
        <end position="705"/>
    </location>
</feature>
<keyword evidence="1" id="KW-0547">Nucleotide-binding</keyword>
<feature type="region of interest" description="Disordered" evidence="5">
    <location>
        <begin position="1190"/>
        <end position="1254"/>
    </location>
</feature>
<dbReference type="PROSITE" id="PS00486">
    <property type="entry name" value="DNA_MISMATCH_REPAIR_2"/>
    <property type="match status" value="1"/>
</dbReference>
<feature type="compositionally biased region" description="Low complexity" evidence="5">
    <location>
        <begin position="83"/>
        <end position="98"/>
    </location>
</feature>
<dbReference type="InterPro" id="IPR007695">
    <property type="entry name" value="DNA_mismatch_repair_MutS-lik_N"/>
</dbReference>
<gene>
    <name evidence="7" type="ORF">Cvel_7123.t2.CR1</name>
</gene>
<dbReference type="GO" id="GO:0006298">
    <property type="term" value="P:mismatch repair"/>
    <property type="evidence" value="ECO:0007669"/>
    <property type="project" value="InterPro"/>
</dbReference>
<evidence type="ECO:0000256" key="3">
    <source>
        <dbReference type="ARBA" id="ARBA00022840"/>
    </source>
</evidence>
<dbReference type="PANTHER" id="PTHR48448">
    <property type="entry name" value="MUTL PROTEIN ISOFORM 1"/>
    <property type="match status" value="1"/>
</dbReference>
<dbReference type="Gene3D" id="3.40.1170.10">
    <property type="entry name" value="DNA repair protein MutS, domain I"/>
    <property type="match status" value="1"/>
</dbReference>
<dbReference type="InterPro" id="IPR027417">
    <property type="entry name" value="P-loop_NTPase"/>
</dbReference>
<organism evidence="7">
    <name type="scientific">Chromera velia CCMP2878</name>
    <dbReference type="NCBI Taxonomy" id="1169474"/>
    <lineage>
        <taxon>Eukaryota</taxon>
        <taxon>Sar</taxon>
        <taxon>Alveolata</taxon>
        <taxon>Colpodellida</taxon>
        <taxon>Chromeraceae</taxon>
        <taxon>Chromera</taxon>
    </lineage>
</organism>
<feature type="compositionally biased region" description="Low complexity" evidence="5">
    <location>
        <begin position="1194"/>
        <end position="1212"/>
    </location>
</feature>
<feature type="compositionally biased region" description="Low complexity" evidence="5">
    <location>
        <begin position="1338"/>
        <end position="1347"/>
    </location>
</feature>
<dbReference type="SUPFAM" id="SSF55271">
    <property type="entry name" value="DNA repair protein MutS, domain I"/>
    <property type="match status" value="1"/>
</dbReference>
<dbReference type="EMBL" id="CDMZ01002896">
    <property type="protein sequence ID" value="CUC10180.1"/>
    <property type="molecule type" value="Genomic_DNA"/>
</dbReference>
<evidence type="ECO:0000313" key="7">
    <source>
        <dbReference type="EMBL" id="CUC10180.1"/>
    </source>
</evidence>
<feature type="region of interest" description="Disordered" evidence="5">
    <location>
        <begin position="1426"/>
        <end position="1497"/>
    </location>
</feature>